<evidence type="ECO:0000259" key="11">
    <source>
        <dbReference type="Pfam" id="PF05970"/>
    </source>
</evidence>
<evidence type="ECO:0000256" key="6">
    <source>
        <dbReference type="ARBA" id="ARBA00023125"/>
    </source>
</evidence>
<proteinExistence type="inferred from homology"/>
<evidence type="ECO:0000256" key="2">
    <source>
        <dbReference type="ARBA" id="ARBA00022763"/>
    </source>
</evidence>
<dbReference type="SUPFAM" id="SSF52540">
    <property type="entry name" value="P-loop containing nucleoside triphosphate hydrolases"/>
    <property type="match status" value="2"/>
</dbReference>
<dbReference type="Pfam" id="PF05970">
    <property type="entry name" value="PIF1"/>
    <property type="match status" value="1"/>
</dbReference>
<keyword evidence="7 9" id="KW-0234">DNA repair</keyword>
<comment type="cofactor">
    <cofactor evidence="9">
        <name>Mg(2+)</name>
        <dbReference type="ChEBI" id="CHEBI:18420"/>
    </cofactor>
</comment>
<dbReference type="InterPro" id="IPR049163">
    <property type="entry name" value="Pif1-like_2B_dom"/>
</dbReference>
<feature type="compositionally biased region" description="Pro residues" evidence="10">
    <location>
        <begin position="238"/>
        <end position="249"/>
    </location>
</feature>
<name>A0ABR2V3T4_9PEZI</name>
<evidence type="ECO:0000256" key="10">
    <source>
        <dbReference type="SAM" id="MobiDB-lite"/>
    </source>
</evidence>
<dbReference type="CDD" id="cd18809">
    <property type="entry name" value="SF1_C_RecD"/>
    <property type="match status" value="1"/>
</dbReference>
<evidence type="ECO:0000313" key="14">
    <source>
        <dbReference type="Proteomes" id="UP001408356"/>
    </source>
</evidence>
<evidence type="ECO:0000313" key="13">
    <source>
        <dbReference type="EMBL" id="KAK9421273.1"/>
    </source>
</evidence>
<evidence type="ECO:0000256" key="1">
    <source>
        <dbReference type="ARBA" id="ARBA00022741"/>
    </source>
</evidence>
<dbReference type="InterPro" id="IPR010285">
    <property type="entry name" value="DNA_helicase_pif1-like_DEAD"/>
</dbReference>
<keyword evidence="8" id="KW-0413">Isomerase</keyword>
<comment type="catalytic activity">
    <reaction evidence="9">
        <text>ATP + H2O = ADP + phosphate + H(+)</text>
        <dbReference type="Rhea" id="RHEA:13065"/>
        <dbReference type="ChEBI" id="CHEBI:15377"/>
        <dbReference type="ChEBI" id="CHEBI:15378"/>
        <dbReference type="ChEBI" id="CHEBI:30616"/>
        <dbReference type="ChEBI" id="CHEBI:43474"/>
        <dbReference type="ChEBI" id="CHEBI:456216"/>
        <dbReference type="EC" id="5.6.2.3"/>
    </reaction>
</comment>
<keyword evidence="4 9" id="KW-0347">Helicase</keyword>
<organism evidence="13 14">
    <name type="scientific">Seiridium unicorne</name>
    <dbReference type="NCBI Taxonomy" id="138068"/>
    <lineage>
        <taxon>Eukaryota</taxon>
        <taxon>Fungi</taxon>
        <taxon>Dikarya</taxon>
        <taxon>Ascomycota</taxon>
        <taxon>Pezizomycotina</taxon>
        <taxon>Sordariomycetes</taxon>
        <taxon>Xylariomycetidae</taxon>
        <taxon>Amphisphaeriales</taxon>
        <taxon>Sporocadaceae</taxon>
        <taxon>Seiridium</taxon>
    </lineage>
</organism>
<comment type="similarity">
    <text evidence="9">Belongs to the helicase family.</text>
</comment>
<sequence>MSYHYYNPADRSYTQWPQYAPVSEPQSQYNVTEPVESHAYPFGPHVAPIHPDQFGTLPSNSNELIGHAIAYPQLPQQWTGTTQISGSPITAYPLSGQYQEQPSKRRRHDDETSTAVSKLCVPGNNSNLTPNSPVRKHKRSRKDMPENAAIVQTIDPMAAAGALAVAGTMQQSSHSEPALGQAGRPLPIPGTYPDSSPEMPSKLPAQTLAKSQQPYSSSPQQLSTPPPSSLPGDQPNTPAAPTPEEPPLCPEQAELVDLICSGRNVFYTGSAGCGKSTVLKAFTKRLRAMGKKVRILAPTGRAALQVDGTTFWSFAGWTPDHLKRPLEKLKETAHGRFVYKRIKLQTDVIVFDEVSMIENHNFERLNELMKEAWYDPKREEQPAFGGVQVIVTGDFCQLPPVKPFEYCIECGKGMTERKQFGQTTYHCVRHGDHRDEDKWAFRSKAWHECNFEHVHLKQIHRQNDQEFIRMLQKCRIGDPLSSLEINKLMDHPCQVNNATRLFATRDQVREVNQKMFKRLTGVNHSYWCRDLFKWQPNHPHLQWKGVRKPEGPSGPDELRPLKALDDHRFDEHVELKQGMLVVLLINLDLQAGLCNGSQGLICGFEQYDVKKLPKAKVGKDEPENRLLGERALMKEQEIKAFIKGKGARFKRWPVVRFHNGQTRVIFADCSITELGDEQPYSLLARTQIPLAPAWAMTIHKSQSLTMDRVIVDLSRAFETGQVYVALSRATSLRGLKIEGDTDALTNSLGGNREVQRFLREKFGALNALRST</sequence>
<keyword evidence="14" id="KW-1185">Reference proteome</keyword>
<evidence type="ECO:0000256" key="8">
    <source>
        <dbReference type="ARBA" id="ARBA00023235"/>
    </source>
</evidence>
<reference evidence="13 14" key="1">
    <citation type="journal article" date="2024" name="J. Plant Pathol.">
        <title>Sequence and assembly of the genome of Seiridium unicorne, isolate CBS 538.82, causal agent of cypress canker disease.</title>
        <authorList>
            <person name="Scali E."/>
            <person name="Rocca G.D."/>
            <person name="Danti R."/>
            <person name="Garbelotto M."/>
            <person name="Barberini S."/>
            <person name="Baroncelli R."/>
            <person name="Emiliani G."/>
        </authorList>
    </citation>
    <scope>NUCLEOTIDE SEQUENCE [LARGE SCALE GENOMIC DNA]</scope>
    <source>
        <strain evidence="13 14">BM-138-508</strain>
    </source>
</reference>
<comment type="caution">
    <text evidence="13">The sequence shown here is derived from an EMBL/GenBank/DDBJ whole genome shotgun (WGS) entry which is preliminary data.</text>
</comment>
<protein>
    <recommendedName>
        <fullName evidence="9">ATP-dependent DNA helicase</fullName>
        <ecNumber evidence="9">5.6.2.3</ecNumber>
    </recommendedName>
</protein>
<keyword evidence="3 9" id="KW-0378">Hydrolase</keyword>
<evidence type="ECO:0000256" key="5">
    <source>
        <dbReference type="ARBA" id="ARBA00022840"/>
    </source>
</evidence>
<dbReference type="InterPro" id="IPR051055">
    <property type="entry name" value="PIF1_helicase"/>
</dbReference>
<keyword evidence="6" id="KW-0238">DNA-binding</keyword>
<keyword evidence="9" id="KW-0233">DNA recombination</keyword>
<dbReference type="GO" id="GO:0004386">
    <property type="term" value="F:helicase activity"/>
    <property type="evidence" value="ECO:0007669"/>
    <property type="project" value="UniProtKB-KW"/>
</dbReference>
<dbReference type="Pfam" id="PF21530">
    <property type="entry name" value="Pif1_2B_dom"/>
    <property type="match status" value="1"/>
</dbReference>
<feature type="region of interest" description="Disordered" evidence="10">
    <location>
        <begin position="83"/>
        <end position="145"/>
    </location>
</feature>
<feature type="compositionally biased region" description="Low complexity" evidence="10">
    <location>
        <begin position="211"/>
        <end position="223"/>
    </location>
</feature>
<feature type="domain" description="DNA helicase Pif1-like 2B" evidence="12">
    <location>
        <begin position="574"/>
        <end position="604"/>
    </location>
</feature>
<dbReference type="PANTHER" id="PTHR47642">
    <property type="entry name" value="ATP-DEPENDENT DNA HELICASE"/>
    <property type="match status" value="1"/>
</dbReference>
<dbReference type="InterPro" id="IPR027417">
    <property type="entry name" value="P-loop_NTPase"/>
</dbReference>
<accession>A0ABR2V3T4</accession>
<evidence type="ECO:0000256" key="4">
    <source>
        <dbReference type="ARBA" id="ARBA00022806"/>
    </source>
</evidence>
<keyword evidence="5 9" id="KW-0067">ATP-binding</keyword>
<dbReference type="EMBL" id="JARVKF010000190">
    <property type="protein sequence ID" value="KAK9421273.1"/>
    <property type="molecule type" value="Genomic_DNA"/>
</dbReference>
<evidence type="ECO:0000259" key="12">
    <source>
        <dbReference type="Pfam" id="PF21530"/>
    </source>
</evidence>
<keyword evidence="2 9" id="KW-0227">DNA damage</keyword>
<dbReference type="PANTHER" id="PTHR47642:SF5">
    <property type="entry name" value="ATP-DEPENDENT DNA HELICASE"/>
    <property type="match status" value="1"/>
</dbReference>
<feature type="domain" description="DNA helicase Pif1-like DEAD-box helicase" evidence="11">
    <location>
        <begin position="250"/>
        <end position="402"/>
    </location>
</feature>
<gene>
    <name evidence="13" type="ORF">SUNI508_05811</name>
</gene>
<evidence type="ECO:0000256" key="7">
    <source>
        <dbReference type="ARBA" id="ARBA00023204"/>
    </source>
</evidence>
<dbReference type="Proteomes" id="UP001408356">
    <property type="component" value="Unassembled WGS sequence"/>
</dbReference>
<evidence type="ECO:0000256" key="3">
    <source>
        <dbReference type="ARBA" id="ARBA00022801"/>
    </source>
</evidence>
<keyword evidence="1 9" id="KW-0547">Nucleotide-binding</keyword>
<feature type="compositionally biased region" description="Polar residues" evidence="10">
    <location>
        <begin position="123"/>
        <end position="132"/>
    </location>
</feature>
<feature type="region of interest" description="Disordered" evidence="10">
    <location>
        <begin position="168"/>
        <end position="249"/>
    </location>
</feature>
<dbReference type="EC" id="5.6.2.3" evidence="9"/>
<evidence type="ECO:0000256" key="9">
    <source>
        <dbReference type="RuleBase" id="RU363044"/>
    </source>
</evidence>
<dbReference type="Gene3D" id="3.40.50.300">
    <property type="entry name" value="P-loop containing nucleotide triphosphate hydrolases"/>
    <property type="match status" value="2"/>
</dbReference>